<dbReference type="RefSeq" id="WP_169505901.1">
    <property type="nucleotide sequence ID" value="NZ_JABBPN010000015.1"/>
</dbReference>
<dbReference type="PANTHER" id="PTHR42856:SF1">
    <property type="entry name" value="ACYL-COENZYME A THIOESTERASE PAAI"/>
    <property type="match status" value="1"/>
</dbReference>
<accession>A0A848MA27</accession>
<dbReference type="NCBIfam" id="TIGR00369">
    <property type="entry name" value="unchar_dom_1"/>
    <property type="match status" value="1"/>
</dbReference>
<dbReference type="GO" id="GO:0016289">
    <property type="term" value="F:acyl-CoA hydrolase activity"/>
    <property type="evidence" value="ECO:0007669"/>
    <property type="project" value="TreeGrafter"/>
</dbReference>
<comment type="caution">
    <text evidence="3">The sequence shown here is derived from an EMBL/GenBank/DDBJ whole genome shotgun (WGS) entry which is preliminary data.</text>
</comment>
<dbReference type="SUPFAM" id="SSF54637">
    <property type="entry name" value="Thioesterase/thiol ester dehydrase-isomerase"/>
    <property type="match status" value="1"/>
</dbReference>
<sequence>MLEGDGQESESHTAYLQGMTRAAAATFWGYLGCELESADNKAVIVTLEAQPHHLNLMGIVHGGVLSSLMDNAMGIVVMLKHPEESVVTSNLNVHFVMPAKQGKLRVTAHIVHEARRSVTAESRITDAEGQMVALSTGSFRVIGGNSGVVHQTSDQA</sequence>
<dbReference type="InterPro" id="IPR003736">
    <property type="entry name" value="PAAI_dom"/>
</dbReference>
<dbReference type="AlphaFoldDB" id="A0A848MA27"/>
<reference evidence="3 4" key="1">
    <citation type="submission" date="2020-04" db="EMBL/GenBank/DDBJ databases">
        <title>Paenibacillus algicola sp. nov., a novel marine bacterium producing alginate lyase.</title>
        <authorList>
            <person name="Huang H."/>
        </authorList>
    </citation>
    <scope>NUCLEOTIDE SEQUENCE [LARGE SCALE GENOMIC DNA]</scope>
    <source>
        <strain evidence="3 4">L7-75</strain>
    </source>
</reference>
<dbReference type="PANTHER" id="PTHR42856">
    <property type="entry name" value="ACYL-COENZYME A THIOESTERASE PAAI"/>
    <property type="match status" value="1"/>
</dbReference>
<dbReference type="InterPro" id="IPR006683">
    <property type="entry name" value="Thioestr_dom"/>
</dbReference>
<proteinExistence type="predicted"/>
<evidence type="ECO:0000313" key="4">
    <source>
        <dbReference type="Proteomes" id="UP000565468"/>
    </source>
</evidence>
<keyword evidence="4" id="KW-1185">Reference proteome</keyword>
<feature type="domain" description="Thioesterase" evidence="2">
    <location>
        <begin position="57"/>
        <end position="132"/>
    </location>
</feature>
<dbReference type="Gene3D" id="3.10.129.10">
    <property type="entry name" value="Hotdog Thioesterase"/>
    <property type="match status" value="1"/>
</dbReference>
<gene>
    <name evidence="3" type="ORF">HII30_15195</name>
</gene>
<organism evidence="3 4">
    <name type="scientific">Paenibacillus lemnae</name>
    <dbReference type="NCBI Taxonomy" id="1330551"/>
    <lineage>
        <taxon>Bacteria</taxon>
        <taxon>Bacillati</taxon>
        <taxon>Bacillota</taxon>
        <taxon>Bacilli</taxon>
        <taxon>Bacillales</taxon>
        <taxon>Paenibacillaceae</taxon>
        <taxon>Paenibacillus</taxon>
    </lineage>
</organism>
<dbReference type="InterPro" id="IPR029069">
    <property type="entry name" value="HotDog_dom_sf"/>
</dbReference>
<dbReference type="Proteomes" id="UP000565468">
    <property type="component" value="Unassembled WGS sequence"/>
</dbReference>
<dbReference type="CDD" id="cd03443">
    <property type="entry name" value="PaaI_thioesterase"/>
    <property type="match status" value="1"/>
</dbReference>
<keyword evidence="1" id="KW-0378">Hydrolase</keyword>
<evidence type="ECO:0000256" key="1">
    <source>
        <dbReference type="ARBA" id="ARBA00022801"/>
    </source>
</evidence>
<dbReference type="Pfam" id="PF03061">
    <property type="entry name" value="4HBT"/>
    <property type="match status" value="1"/>
</dbReference>
<evidence type="ECO:0000259" key="2">
    <source>
        <dbReference type="Pfam" id="PF03061"/>
    </source>
</evidence>
<evidence type="ECO:0000313" key="3">
    <source>
        <dbReference type="EMBL" id="NMO97109.1"/>
    </source>
</evidence>
<name>A0A848MA27_PAELE</name>
<dbReference type="InterPro" id="IPR052723">
    <property type="entry name" value="Acyl-CoA_thioesterase_PaaI"/>
</dbReference>
<protein>
    <submittedName>
        <fullName evidence="3">PaaI family thioesterase</fullName>
    </submittedName>
</protein>
<dbReference type="EMBL" id="JABBPN010000015">
    <property type="protein sequence ID" value="NMO97109.1"/>
    <property type="molecule type" value="Genomic_DNA"/>
</dbReference>